<proteinExistence type="predicted"/>
<sequence>MTMSDLIRAWATLIALSLGSTALAVSAIPPAWQPAAGAAILILAWAKARVILARYLGLAAAPFWARGFGIALGVFCVVLLVLYLIAITL</sequence>
<dbReference type="KEGG" id="thas:C6Y53_13670"/>
<protein>
    <submittedName>
        <fullName evidence="2">Nitric oxide reductase F protein</fullName>
    </submittedName>
</protein>
<reference evidence="3" key="1">
    <citation type="submission" date="2018-03" db="EMBL/GenBank/DDBJ databases">
        <title>Genomic analysis of the strain SH-1 isolated from shrimp intestine.</title>
        <authorList>
            <person name="Kim Y.-S."/>
            <person name="Kim S.-E."/>
            <person name="Kim K.-H."/>
        </authorList>
    </citation>
    <scope>NUCLEOTIDE SEQUENCE [LARGE SCALE GENOMIC DNA]</scope>
    <source>
        <strain evidence="3">SH-1</strain>
    </source>
</reference>
<evidence type="ECO:0000313" key="2">
    <source>
        <dbReference type="EMBL" id="AVO38636.1"/>
    </source>
</evidence>
<keyword evidence="1" id="KW-0472">Membrane</keyword>
<evidence type="ECO:0000256" key="1">
    <source>
        <dbReference type="SAM" id="Phobius"/>
    </source>
</evidence>
<organism evidence="2 3">
    <name type="scientific">Pukyongiella litopenaei</name>
    <dbReference type="NCBI Taxonomy" id="2605946"/>
    <lineage>
        <taxon>Bacteria</taxon>
        <taxon>Pseudomonadati</taxon>
        <taxon>Pseudomonadota</taxon>
        <taxon>Alphaproteobacteria</taxon>
        <taxon>Rhodobacterales</taxon>
        <taxon>Paracoccaceae</taxon>
        <taxon>Pukyongiella</taxon>
    </lineage>
</organism>
<dbReference type="AlphaFoldDB" id="A0A2S0MS06"/>
<feature type="transmembrane region" description="Helical" evidence="1">
    <location>
        <begin position="34"/>
        <end position="52"/>
    </location>
</feature>
<dbReference type="Proteomes" id="UP000237655">
    <property type="component" value="Chromosome"/>
</dbReference>
<keyword evidence="1" id="KW-1133">Transmembrane helix</keyword>
<gene>
    <name evidence="2" type="ORF">C6Y53_13670</name>
</gene>
<keyword evidence="1" id="KW-0812">Transmembrane</keyword>
<feature type="transmembrane region" description="Helical" evidence="1">
    <location>
        <begin position="64"/>
        <end position="86"/>
    </location>
</feature>
<dbReference type="EMBL" id="CP027665">
    <property type="protein sequence ID" value="AVO38636.1"/>
    <property type="molecule type" value="Genomic_DNA"/>
</dbReference>
<keyword evidence="3" id="KW-1185">Reference proteome</keyword>
<accession>A0A2S0MS06</accession>
<evidence type="ECO:0000313" key="3">
    <source>
        <dbReference type="Proteomes" id="UP000237655"/>
    </source>
</evidence>
<name>A0A2S0MS06_9RHOB</name>